<name>A0AAN9FRS6_CROPI</name>
<dbReference type="Proteomes" id="UP001372338">
    <property type="component" value="Unassembled WGS sequence"/>
</dbReference>
<protein>
    <submittedName>
        <fullName evidence="2">Uncharacterized protein</fullName>
    </submittedName>
</protein>
<organism evidence="2 3">
    <name type="scientific">Crotalaria pallida</name>
    <name type="common">Smooth rattlebox</name>
    <name type="synonym">Crotalaria striata</name>
    <dbReference type="NCBI Taxonomy" id="3830"/>
    <lineage>
        <taxon>Eukaryota</taxon>
        <taxon>Viridiplantae</taxon>
        <taxon>Streptophyta</taxon>
        <taxon>Embryophyta</taxon>
        <taxon>Tracheophyta</taxon>
        <taxon>Spermatophyta</taxon>
        <taxon>Magnoliopsida</taxon>
        <taxon>eudicotyledons</taxon>
        <taxon>Gunneridae</taxon>
        <taxon>Pentapetalae</taxon>
        <taxon>rosids</taxon>
        <taxon>fabids</taxon>
        <taxon>Fabales</taxon>
        <taxon>Fabaceae</taxon>
        <taxon>Papilionoideae</taxon>
        <taxon>50 kb inversion clade</taxon>
        <taxon>genistoids sensu lato</taxon>
        <taxon>core genistoids</taxon>
        <taxon>Crotalarieae</taxon>
        <taxon>Crotalaria</taxon>
    </lineage>
</organism>
<comment type="caution">
    <text evidence="2">The sequence shown here is derived from an EMBL/GenBank/DDBJ whole genome shotgun (WGS) entry which is preliminary data.</text>
</comment>
<proteinExistence type="predicted"/>
<dbReference type="AlphaFoldDB" id="A0AAN9FRS6"/>
<keyword evidence="3" id="KW-1185">Reference proteome</keyword>
<accession>A0AAN9FRS6</accession>
<dbReference type="EMBL" id="JAYWIO010000002">
    <property type="protein sequence ID" value="KAK7281387.1"/>
    <property type="molecule type" value="Genomic_DNA"/>
</dbReference>
<keyword evidence="1" id="KW-1133">Transmembrane helix</keyword>
<evidence type="ECO:0000313" key="2">
    <source>
        <dbReference type="EMBL" id="KAK7281387.1"/>
    </source>
</evidence>
<gene>
    <name evidence="2" type="ORF">RIF29_09338</name>
</gene>
<feature type="transmembrane region" description="Helical" evidence="1">
    <location>
        <begin position="37"/>
        <end position="54"/>
    </location>
</feature>
<sequence>MTSYMCTTTLPNLVVRMSFLWLKFSLMKKFHQKKIKRAFPGLIPYLAICVIAFLEDRSIDHCVAARKGKDLQTFHYRARKGISFFDKIVKMPMYLPCPSLRRNRQPCWSSHYQLNLTQPPHITPTLPILRLDLATLPRSESKGTLQHGYSFERKV</sequence>
<keyword evidence="1" id="KW-0812">Transmembrane</keyword>
<evidence type="ECO:0000313" key="3">
    <source>
        <dbReference type="Proteomes" id="UP001372338"/>
    </source>
</evidence>
<evidence type="ECO:0000256" key="1">
    <source>
        <dbReference type="SAM" id="Phobius"/>
    </source>
</evidence>
<reference evidence="2 3" key="1">
    <citation type="submission" date="2024-01" db="EMBL/GenBank/DDBJ databases">
        <title>The genomes of 5 underutilized Papilionoideae crops provide insights into root nodulation and disease resistanc.</title>
        <authorList>
            <person name="Yuan L."/>
        </authorList>
    </citation>
    <scope>NUCLEOTIDE SEQUENCE [LARGE SCALE GENOMIC DNA]</scope>
    <source>
        <strain evidence="2">ZHUSHIDOU_FW_LH</strain>
        <tissue evidence="2">Leaf</tissue>
    </source>
</reference>
<keyword evidence="1" id="KW-0472">Membrane</keyword>